<dbReference type="GO" id="GO:0006352">
    <property type="term" value="P:DNA-templated transcription initiation"/>
    <property type="evidence" value="ECO:0007669"/>
    <property type="project" value="InterPro"/>
</dbReference>
<dbReference type="InterPro" id="IPR036388">
    <property type="entry name" value="WH-like_DNA-bd_sf"/>
</dbReference>
<dbReference type="InterPro" id="IPR039425">
    <property type="entry name" value="RNA_pol_sigma-70-like"/>
</dbReference>
<dbReference type="SUPFAM" id="SSF88659">
    <property type="entry name" value="Sigma3 and sigma4 domains of RNA polymerase sigma factors"/>
    <property type="match status" value="1"/>
</dbReference>
<evidence type="ECO:0000256" key="2">
    <source>
        <dbReference type="ARBA" id="ARBA00023015"/>
    </source>
</evidence>
<evidence type="ECO:0000259" key="5">
    <source>
        <dbReference type="Pfam" id="PF04542"/>
    </source>
</evidence>
<evidence type="ECO:0000256" key="4">
    <source>
        <dbReference type="ARBA" id="ARBA00023163"/>
    </source>
</evidence>
<dbReference type="NCBIfam" id="TIGR02937">
    <property type="entry name" value="sigma70-ECF"/>
    <property type="match status" value="1"/>
</dbReference>
<feature type="domain" description="RNA polymerase sigma factor 70 region 4 type 2" evidence="6">
    <location>
        <begin position="136"/>
        <end position="187"/>
    </location>
</feature>
<dbReference type="GO" id="GO:0016987">
    <property type="term" value="F:sigma factor activity"/>
    <property type="evidence" value="ECO:0007669"/>
    <property type="project" value="UniProtKB-KW"/>
</dbReference>
<gene>
    <name evidence="7" type="ORF">ATK78_0266</name>
</gene>
<dbReference type="InterPro" id="IPR013249">
    <property type="entry name" value="RNA_pol_sigma70_r4_t2"/>
</dbReference>
<dbReference type="InterPro" id="IPR014284">
    <property type="entry name" value="RNA_pol_sigma-70_dom"/>
</dbReference>
<dbReference type="Pfam" id="PF08281">
    <property type="entry name" value="Sigma70_r4_2"/>
    <property type="match status" value="1"/>
</dbReference>
<comment type="similarity">
    <text evidence="1">Belongs to the sigma-70 factor family. ECF subfamily.</text>
</comment>
<keyword evidence="2" id="KW-0805">Transcription regulation</keyword>
<keyword evidence="4" id="KW-0804">Transcription</keyword>
<dbReference type="PANTHER" id="PTHR43133">
    <property type="entry name" value="RNA POLYMERASE ECF-TYPE SIGMA FACTO"/>
    <property type="match status" value="1"/>
</dbReference>
<keyword evidence="3" id="KW-0731">Sigma factor</keyword>
<accession>A0A4R6T1D2</accession>
<dbReference type="CDD" id="cd06171">
    <property type="entry name" value="Sigma70_r4"/>
    <property type="match status" value="1"/>
</dbReference>
<dbReference type="SUPFAM" id="SSF88946">
    <property type="entry name" value="Sigma2 domain of RNA polymerase sigma factors"/>
    <property type="match status" value="1"/>
</dbReference>
<dbReference type="EMBL" id="SNYC01000003">
    <property type="protein sequence ID" value="TDQ11151.1"/>
    <property type="molecule type" value="Genomic_DNA"/>
</dbReference>
<comment type="caution">
    <text evidence="7">The sequence shown here is derived from an EMBL/GenBank/DDBJ whole genome shotgun (WGS) entry which is preliminary data.</text>
</comment>
<keyword evidence="8" id="KW-1185">Reference proteome</keyword>
<dbReference type="AlphaFoldDB" id="A0A4R6T1D2"/>
<sequence length="206" mass="24382">MKVGTFIWGCRMSRSLLISDDDLLSLFKEGDRDAFKMIYERYWQLLFVSACKVLKDEDEAKDVVQEVFMSFLNRGKDIEINSSISVYLYSAVRYKVFDYLSRQKVRDNHKESVINYVSQVSYSTDRTLIEKEIIAEIEKEIKNLPEKMREVFELSRKDELSYKQIAETLNISDKTVKKQISNAIKLLKPKFTNYYSLVFVICFKFF</sequence>
<dbReference type="NCBIfam" id="TIGR02985">
    <property type="entry name" value="Sig70_bacteroi1"/>
    <property type="match status" value="1"/>
</dbReference>
<evidence type="ECO:0000256" key="1">
    <source>
        <dbReference type="ARBA" id="ARBA00010641"/>
    </source>
</evidence>
<protein>
    <submittedName>
        <fullName evidence="7">RNA polymerase sigma-70 factor (ECF subfamily)</fullName>
    </submittedName>
</protein>
<dbReference type="InterPro" id="IPR013324">
    <property type="entry name" value="RNA_pol_sigma_r3/r4-like"/>
</dbReference>
<evidence type="ECO:0000313" key="7">
    <source>
        <dbReference type="EMBL" id="TDQ11151.1"/>
    </source>
</evidence>
<dbReference type="Pfam" id="PF04542">
    <property type="entry name" value="Sigma70_r2"/>
    <property type="match status" value="1"/>
</dbReference>
<dbReference type="InterPro" id="IPR014327">
    <property type="entry name" value="RNA_pol_sigma70_bacteroid"/>
</dbReference>
<name>A0A4R6T1D2_9SPHI</name>
<evidence type="ECO:0000256" key="3">
    <source>
        <dbReference type="ARBA" id="ARBA00023082"/>
    </source>
</evidence>
<dbReference type="Proteomes" id="UP000295620">
    <property type="component" value="Unassembled WGS sequence"/>
</dbReference>
<proteinExistence type="inferred from homology"/>
<dbReference type="InterPro" id="IPR007627">
    <property type="entry name" value="RNA_pol_sigma70_r2"/>
</dbReference>
<dbReference type="Gene3D" id="1.10.1740.10">
    <property type="match status" value="1"/>
</dbReference>
<dbReference type="InterPro" id="IPR013325">
    <property type="entry name" value="RNA_pol_sigma_r2"/>
</dbReference>
<reference evidence="7 8" key="1">
    <citation type="submission" date="2019-03" db="EMBL/GenBank/DDBJ databases">
        <title>Genomic Encyclopedia of Archaeal and Bacterial Type Strains, Phase II (KMG-II): from individual species to whole genera.</title>
        <authorList>
            <person name="Goeker M."/>
        </authorList>
    </citation>
    <scope>NUCLEOTIDE SEQUENCE [LARGE SCALE GENOMIC DNA]</scope>
    <source>
        <strain evidence="7 8">DSM 19035</strain>
    </source>
</reference>
<evidence type="ECO:0000259" key="6">
    <source>
        <dbReference type="Pfam" id="PF08281"/>
    </source>
</evidence>
<dbReference type="Gene3D" id="1.10.10.10">
    <property type="entry name" value="Winged helix-like DNA-binding domain superfamily/Winged helix DNA-binding domain"/>
    <property type="match status" value="1"/>
</dbReference>
<dbReference type="GO" id="GO:0003677">
    <property type="term" value="F:DNA binding"/>
    <property type="evidence" value="ECO:0007669"/>
    <property type="project" value="InterPro"/>
</dbReference>
<dbReference type="PANTHER" id="PTHR43133:SF46">
    <property type="entry name" value="RNA POLYMERASE SIGMA-70 FACTOR ECF SUBFAMILY"/>
    <property type="match status" value="1"/>
</dbReference>
<feature type="domain" description="RNA polymerase sigma-70 region 2" evidence="5">
    <location>
        <begin position="38"/>
        <end position="104"/>
    </location>
</feature>
<evidence type="ECO:0000313" key="8">
    <source>
        <dbReference type="Proteomes" id="UP000295620"/>
    </source>
</evidence>
<organism evidence="7 8">
    <name type="scientific">Pedobacter metabolipauper</name>
    <dbReference type="NCBI Taxonomy" id="425513"/>
    <lineage>
        <taxon>Bacteria</taxon>
        <taxon>Pseudomonadati</taxon>
        <taxon>Bacteroidota</taxon>
        <taxon>Sphingobacteriia</taxon>
        <taxon>Sphingobacteriales</taxon>
        <taxon>Sphingobacteriaceae</taxon>
        <taxon>Pedobacter</taxon>
    </lineage>
</organism>